<evidence type="ECO:0000313" key="2">
    <source>
        <dbReference type="EMBL" id="KAJ7712091.1"/>
    </source>
</evidence>
<gene>
    <name evidence="2" type="ORF">B0H16DRAFT_1900266</name>
</gene>
<protein>
    <submittedName>
        <fullName evidence="2">Uncharacterized protein</fullName>
    </submittedName>
</protein>
<feature type="compositionally biased region" description="Pro residues" evidence="1">
    <location>
        <begin position="485"/>
        <end position="498"/>
    </location>
</feature>
<feature type="compositionally biased region" description="Polar residues" evidence="1">
    <location>
        <begin position="385"/>
        <end position="394"/>
    </location>
</feature>
<comment type="caution">
    <text evidence="2">The sequence shown here is derived from an EMBL/GenBank/DDBJ whole genome shotgun (WGS) entry which is preliminary data.</text>
</comment>
<proteinExistence type="predicted"/>
<feature type="compositionally biased region" description="Polar residues" evidence="1">
    <location>
        <begin position="40"/>
        <end position="51"/>
    </location>
</feature>
<feature type="compositionally biased region" description="Low complexity" evidence="1">
    <location>
        <begin position="24"/>
        <end position="39"/>
    </location>
</feature>
<accession>A0AAD7H4E2</accession>
<evidence type="ECO:0000256" key="1">
    <source>
        <dbReference type="SAM" id="MobiDB-lite"/>
    </source>
</evidence>
<feature type="region of interest" description="Disordered" evidence="1">
    <location>
        <begin position="1"/>
        <end position="122"/>
    </location>
</feature>
<feature type="compositionally biased region" description="Low complexity" evidence="1">
    <location>
        <begin position="89"/>
        <end position="98"/>
    </location>
</feature>
<feature type="compositionally biased region" description="Basic and acidic residues" evidence="1">
    <location>
        <begin position="499"/>
        <end position="513"/>
    </location>
</feature>
<feature type="region of interest" description="Disordered" evidence="1">
    <location>
        <begin position="466"/>
        <end position="522"/>
    </location>
</feature>
<dbReference type="AlphaFoldDB" id="A0AAD7H4E2"/>
<name>A0AAD7H4E2_9AGAR</name>
<reference evidence="2" key="1">
    <citation type="submission" date="2023-03" db="EMBL/GenBank/DDBJ databases">
        <title>Massive genome expansion in bonnet fungi (Mycena s.s.) driven by repeated elements and novel gene families across ecological guilds.</title>
        <authorList>
            <consortium name="Lawrence Berkeley National Laboratory"/>
            <person name="Harder C.B."/>
            <person name="Miyauchi S."/>
            <person name="Viragh M."/>
            <person name="Kuo A."/>
            <person name="Thoen E."/>
            <person name="Andreopoulos B."/>
            <person name="Lu D."/>
            <person name="Skrede I."/>
            <person name="Drula E."/>
            <person name="Henrissat B."/>
            <person name="Morin E."/>
            <person name="Kohler A."/>
            <person name="Barry K."/>
            <person name="LaButti K."/>
            <person name="Morin E."/>
            <person name="Salamov A."/>
            <person name="Lipzen A."/>
            <person name="Mereny Z."/>
            <person name="Hegedus B."/>
            <person name="Baldrian P."/>
            <person name="Stursova M."/>
            <person name="Weitz H."/>
            <person name="Taylor A."/>
            <person name="Grigoriev I.V."/>
            <person name="Nagy L.G."/>
            <person name="Martin F."/>
            <person name="Kauserud H."/>
        </authorList>
    </citation>
    <scope>NUCLEOTIDE SEQUENCE</scope>
    <source>
        <strain evidence="2">CBHHK182m</strain>
    </source>
</reference>
<feature type="region of interest" description="Disordered" evidence="1">
    <location>
        <begin position="384"/>
        <end position="408"/>
    </location>
</feature>
<feature type="compositionally biased region" description="Pro residues" evidence="1">
    <location>
        <begin position="70"/>
        <end position="88"/>
    </location>
</feature>
<feature type="compositionally biased region" description="Basic and acidic residues" evidence="1">
    <location>
        <begin position="113"/>
        <end position="122"/>
    </location>
</feature>
<keyword evidence="3" id="KW-1185">Reference proteome</keyword>
<dbReference type="Proteomes" id="UP001215598">
    <property type="component" value="Unassembled WGS sequence"/>
</dbReference>
<sequence length="522" mass="56562">MDAGDADMDIEHTSRNTDLYNEDGATGPSTTLTSSTPTAQRTPYPNSQPSASAHHPSNGGIPSTRRQRTPAPPAPSAEKPPPALPPSAPTTSSSDTAARVSNYEAIMRVRGRREKDRNRDREREKVQVYMYVRILLLLPPSSTPVNPATSRSECSVRTQAQAHPRAHLISHDCSAASTQCSTSRSRPAVLLIRFDDGTTRTNNLHSDGVLRRSAASASATRRCRGACIRIRRLSVRHALQIAYGLDSAALSSTKLFRYRAELILPVRLHGPLRRLQSNVAYGAVVHSLALGFGLVLDLGSPWARRCLMRTPSRLTAVRVVGYAEGGKGAVRCFRCFPHAELGAARGMGGGRGSHLYTQFFSRNVFVNVITGIVLQLRVPPGLGTAGSSLNSGPRTSRHQARGTTPSQVHPSLEMREGVVSSSVHRVSLDIDTDTSTASSPMGRVLRSPAYRHRAHDADKTAVHAVSTCNPLPPTRLPLRAANHPPNRPTPVPVSPPRFLPERARTPESRDAARPIRGHSQKR</sequence>
<dbReference type="EMBL" id="JARKIB010000377">
    <property type="protein sequence ID" value="KAJ7712091.1"/>
    <property type="molecule type" value="Genomic_DNA"/>
</dbReference>
<organism evidence="2 3">
    <name type="scientific">Mycena metata</name>
    <dbReference type="NCBI Taxonomy" id="1033252"/>
    <lineage>
        <taxon>Eukaryota</taxon>
        <taxon>Fungi</taxon>
        <taxon>Dikarya</taxon>
        <taxon>Basidiomycota</taxon>
        <taxon>Agaricomycotina</taxon>
        <taxon>Agaricomycetes</taxon>
        <taxon>Agaricomycetidae</taxon>
        <taxon>Agaricales</taxon>
        <taxon>Marasmiineae</taxon>
        <taxon>Mycenaceae</taxon>
        <taxon>Mycena</taxon>
    </lineage>
</organism>
<evidence type="ECO:0000313" key="3">
    <source>
        <dbReference type="Proteomes" id="UP001215598"/>
    </source>
</evidence>